<accession>A0A2M8LC21</accession>
<dbReference type="Proteomes" id="UP000228700">
    <property type="component" value="Unassembled WGS sequence"/>
</dbReference>
<evidence type="ECO:0000313" key="3">
    <source>
        <dbReference type="EMBL" id="PJE74164.1"/>
    </source>
</evidence>
<proteinExistence type="predicted"/>
<feature type="chain" id="PRO_5014760396" evidence="2">
    <location>
        <begin position="28"/>
        <end position="125"/>
    </location>
</feature>
<dbReference type="AlphaFoldDB" id="A0A2M8LC21"/>
<dbReference type="EMBL" id="PFEQ01000009">
    <property type="protein sequence ID" value="PJE74164.1"/>
    <property type="molecule type" value="Genomic_DNA"/>
</dbReference>
<feature type="region of interest" description="Disordered" evidence="1">
    <location>
        <begin position="106"/>
        <end position="125"/>
    </location>
</feature>
<feature type="signal peptide" evidence="2">
    <location>
        <begin position="1"/>
        <end position="27"/>
    </location>
</feature>
<protein>
    <submittedName>
        <fullName evidence="3">Uncharacterized protein</fullName>
    </submittedName>
</protein>
<evidence type="ECO:0000313" key="4">
    <source>
        <dbReference type="Proteomes" id="UP000228700"/>
    </source>
</evidence>
<reference evidence="4" key="1">
    <citation type="submission" date="2017-09" db="EMBL/GenBank/DDBJ databases">
        <title>Depth-based differentiation of microbial function through sediment-hosted aquifers and enrichment of novel symbionts in the deep terrestrial subsurface.</title>
        <authorList>
            <person name="Probst A.J."/>
            <person name="Ladd B."/>
            <person name="Jarett J.K."/>
            <person name="Geller-Mcgrath D.E."/>
            <person name="Sieber C.M.K."/>
            <person name="Emerson J.B."/>
            <person name="Anantharaman K."/>
            <person name="Thomas B.C."/>
            <person name="Malmstrom R."/>
            <person name="Stieglmeier M."/>
            <person name="Klingl A."/>
            <person name="Woyke T."/>
            <person name="Ryan C.M."/>
            <person name="Banfield J.F."/>
        </authorList>
    </citation>
    <scope>NUCLEOTIDE SEQUENCE [LARGE SCALE GENOMIC DNA]</scope>
</reference>
<name>A0A2M8LC21_9BACT</name>
<evidence type="ECO:0000256" key="1">
    <source>
        <dbReference type="SAM" id="MobiDB-lite"/>
    </source>
</evidence>
<evidence type="ECO:0000256" key="2">
    <source>
        <dbReference type="SAM" id="SignalP"/>
    </source>
</evidence>
<gene>
    <name evidence="3" type="ORF">COV01_01540</name>
</gene>
<keyword evidence="2" id="KW-0732">Signal</keyword>
<organism evidence="3 4">
    <name type="scientific">Candidatus Taylorbacteria bacterium CG10_big_fil_rev_8_21_14_0_10_41_48</name>
    <dbReference type="NCBI Taxonomy" id="1975024"/>
    <lineage>
        <taxon>Bacteria</taxon>
        <taxon>Candidatus Tayloriibacteriota</taxon>
    </lineage>
</organism>
<comment type="caution">
    <text evidence="3">The sequence shown here is derived from an EMBL/GenBank/DDBJ whole genome shotgun (WGS) entry which is preliminary data.</text>
</comment>
<sequence>MKKIILSLSASALVLMATFVSVDTVSAYQGDPLVRGPNYSAERHEAMEKAFDTNNFSAWRDLMVGRGRVADVVNQTNFSKFSQAHKLVEAGDMTGAEKIRQSLGLDTPHGISRMNTGSHRGQGHR</sequence>